<proteinExistence type="predicted"/>
<protein>
    <submittedName>
        <fullName evidence="1">Uncharacterized protein</fullName>
    </submittedName>
</protein>
<sequence length="76" mass="8268">MTMGRVGASVDTGFLHVGIDQVYGESEAFDLARKMDHIVKPMKGGGMLLHFLKNKNPITATPPTLLKPSHLHTSKP</sequence>
<reference evidence="2" key="1">
    <citation type="journal article" date="2022" name="Mol. Ecol. Resour.">
        <title>The genomes of chicory, endive, great burdock and yacon provide insights into Asteraceae palaeo-polyploidization history and plant inulin production.</title>
        <authorList>
            <person name="Fan W."/>
            <person name="Wang S."/>
            <person name="Wang H."/>
            <person name="Wang A."/>
            <person name="Jiang F."/>
            <person name="Liu H."/>
            <person name="Zhao H."/>
            <person name="Xu D."/>
            <person name="Zhang Y."/>
        </authorList>
    </citation>
    <scope>NUCLEOTIDE SEQUENCE [LARGE SCALE GENOMIC DNA]</scope>
    <source>
        <strain evidence="2">cv. Niubang</strain>
    </source>
</reference>
<evidence type="ECO:0000313" key="2">
    <source>
        <dbReference type="Proteomes" id="UP001055879"/>
    </source>
</evidence>
<organism evidence="1 2">
    <name type="scientific">Arctium lappa</name>
    <name type="common">Greater burdock</name>
    <name type="synonym">Lappa major</name>
    <dbReference type="NCBI Taxonomy" id="4217"/>
    <lineage>
        <taxon>Eukaryota</taxon>
        <taxon>Viridiplantae</taxon>
        <taxon>Streptophyta</taxon>
        <taxon>Embryophyta</taxon>
        <taxon>Tracheophyta</taxon>
        <taxon>Spermatophyta</taxon>
        <taxon>Magnoliopsida</taxon>
        <taxon>eudicotyledons</taxon>
        <taxon>Gunneridae</taxon>
        <taxon>Pentapetalae</taxon>
        <taxon>asterids</taxon>
        <taxon>campanulids</taxon>
        <taxon>Asterales</taxon>
        <taxon>Asteraceae</taxon>
        <taxon>Carduoideae</taxon>
        <taxon>Cardueae</taxon>
        <taxon>Arctiinae</taxon>
        <taxon>Arctium</taxon>
    </lineage>
</organism>
<gene>
    <name evidence="1" type="ORF">L6452_18421</name>
</gene>
<comment type="caution">
    <text evidence="1">The sequence shown here is derived from an EMBL/GenBank/DDBJ whole genome shotgun (WGS) entry which is preliminary data.</text>
</comment>
<dbReference type="Proteomes" id="UP001055879">
    <property type="component" value="Linkage Group LG05"/>
</dbReference>
<dbReference type="EMBL" id="CM042051">
    <property type="protein sequence ID" value="KAI3729756.1"/>
    <property type="molecule type" value="Genomic_DNA"/>
</dbReference>
<name>A0ACB9C670_ARCLA</name>
<accession>A0ACB9C670</accession>
<reference evidence="1 2" key="2">
    <citation type="journal article" date="2022" name="Mol. Ecol. Resour.">
        <title>The genomes of chicory, endive, great burdock and yacon provide insights into Asteraceae paleo-polyploidization history and plant inulin production.</title>
        <authorList>
            <person name="Fan W."/>
            <person name="Wang S."/>
            <person name="Wang H."/>
            <person name="Wang A."/>
            <person name="Jiang F."/>
            <person name="Liu H."/>
            <person name="Zhao H."/>
            <person name="Xu D."/>
            <person name="Zhang Y."/>
        </authorList>
    </citation>
    <scope>NUCLEOTIDE SEQUENCE [LARGE SCALE GENOMIC DNA]</scope>
    <source>
        <strain evidence="2">cv. Niubang</strain>
    </source>
</reference>
<keyword evidence="2" id="KW-1185">Reference proteome</keyword>
<evidence type="ECO:0000313" key="1">
    <source>
        <dbReference type="EMBL" id="KAI3729756.1"/>
    </source>
</evidence>